<accession>M0PF47</accession>
<dbReference type="PATRIC" id="fig|1230454.4.peg.736"/>
<name>M0PF47_9EURY</name>
<dbReference type="STRING" id="1230454.C461_03567"/>
<evidence type="ECO:0000313" key="2">
    <source>
        <dbReference type="EMBL" id="EMA68676.1"/>
    </source>
</evidence>
<gene>
    <name evidence="2" type="ORF">C461_03567</name>
</gene>
<dbReference type="AlphaFoldDB" id="M0PF47"/>
<sequence>MYQFTLQDDSLGGRIGFAVDGTTLRVRDALEGEELLLYADREPDPRPALPELFPFPVDRAVSFDAESLSIPAYASVSVREVGGEFVAQLDDPMELPRGSYCVDVNGVTKVLIRVTDVEMETTGAAGSGPVELRFDRPRTVTVGARSLHSRPEATITVPDDPTALASAVSVLGSSIKEFSPERSWPTLRGYPPRIERGSALDIPSPLVEPDTGVEVVVRPTYADVYRLSTLAYYLGARMVTGNAPAIRLDTGYVESLPTDGVALEERSEALLRTWFFLDTLARTEGYVPSDRYEYEQVGPELPFYPPNLADRPMSERLMEYLEVDPETVAPYMPDWPTKAVLRPVPEAAELLPHLAHVLAPVRVRGSADPAVDAPVALATSPRFAPERGVPNPDDDPLPAGTSVLTPTAYENRLRRATTSRGEVRVVAIVDAAERAAALRRALSQPAVPGGVGSWDVLERPDSETVESVLSDPDVDIAYCELPIDGGRVVAADGFVSIDGLDNAPEMVVFAGTDDIEIARSAVANSGLSAAVAGGIQPPVQIRGLVGLLAAGMPVAASLSLSEYSEQTAVRLVGDPGTTLASNNGMAVTVGTVRSRTPDEHQFEYESVLSLSVPMGYEYTLLFPRDNRHSELIGRTQVDGSVLNSAQVVELSEQSDSILRLNGSFVFRNDGLTEAQVEESARRALARNAETDDPANARSDTQPEQPHGDR</sequence>
<feature type="region of interest" description="Disordered" evidence="1">
    <location>
        <begin position="677"/>
        <end position="709"/>
    </location>
</feature>
<reference evidence="2 3" key="1">
    <citation type="journal article" date="2014" name="PLoS Genet.">
        <title>Phylogenetically driven sequencing of extremely halophilic archaea reveals strategies for static and dynamic osmo-response.</title>
        <authorList>
            <person name="Becker E.A."/>
            <person name="Seitzer P.M."/>
            <person name="Tritt A."/>
            <person name="Larsen D."/>
            <person name="Krusor M."/>
            <person name="Yao A.I."/>
            <person name="Wu D."/>
            <person name="Madern D."/>
            <person name="Eisen J.A."/>
            <person name="Darling A.E."/>
            <person name="Facciotti M.T."/>
        </authorList>
    </citation>
    <scope>NUCLEOTIDE SEQUENCE [LARGE SCALE GENOMIC DNA]</scope>
    <source>
        <strain evidence="2 3">JCM 13560</strain>
    </source>
</reference>
<protein>
    <submittedName>
        <fullName evidence="2">Uncharacterized protein</fullName>
    </submittedName>
</protein>
<keyword evidence="3" id="KW-1185">Reference proteome</keyword>
<comment type="caution">
    <text evidence="2">The sequence shown here is derived from an EMBL/GenBank/DDBJ whole genome shotgun (WGS) entry which is preliminary data.</text>
</comment>
<proteinExistence type="predicted"/>
<feature type="region of interest" description="Disordered" evidence="1">
    <location>
        <begin position="382"/>
        <end position="403"/>
    </location>
</feature>
<dbReference type="EMBL" id="AOJI01000017">
    <property type="protein sequence ID" value="EMA68676.1"/>
    <property type="molecule type" value="Genomic_DNA"/>
</dbReference>
<evidence type="ECO:0000256" key="1">
    <source>
        <dbReference type="SAM" id="MobiDB-lite"/>
    </source>
</evidence>
<evidence type="ECO:0000313" key="3">
    <source>
        <dbReference type="Proteomes" id="UP000011575"/>
    </source>
</evidence>
<dbReference type="Proteomes" id="UP000011575">
    <property type="component" value="Unassembled WGS sequence"/>
</dbReference>
<organism evidence="2 3">
    <name type="scientific">Halorubrum aidingense JCM 13560</name>
    <dbReference type="NCBI Taxonomy" id="1230454"/>
    <lineage>
        <taxon>Archaea</taxon>
        <taxon>Methanobacteriati</taxon>
        <taxon>Methanobacteriota</taxon>
        <taxon>Stenosarchaea group</taxon>
        <taxon>Halobacteria</taxon>
        <taxon>Halobacteriales</taxon>
        <taxon>Haloferacaceae</taxon>
        <taxon>Halorubrum</taxon>
    </lineage>
</organism>